<dbReference type="AlphaFoldDB" id="A0A060NFE6"/>
<dbReference type="RefSeq" id="WP_231849305.1">
    <property type="nucleotide sequence ID" value="NZ_AP014568.1"/>
</dbReference>
<dbReference type="InterPro" id="IPR051468">
    <property type="entry name" value="Fungal_SecMetab_SDRs"/>
</dbReference>
<organism evidence="1 2">
    <name type="scientific">Serpentinimonas raichei</name>
    <dbReference type="NCBI Taxonomy" id="1458425"/>
    <lineage>
        <taxon>Bacteria</taxon>
        <taxon>Pseudomonadati</taxon>
        <taxon>Pseudomonadota</taxon>
        <taxon>Betaproteobacteria</taxon>
        <taxon>Burkholderiales</taxon>
        <taxon>Comamonadaceae</taxon>
        <taxon>Serpentinimonas</taxon>
    </lineage>
</organism>
<dbReference type="PANTHER" id="PTHR43544">
    <property type="entry name" value="SHORT-CHAIN DEHYDROGENASE/REDUCTASE"/>
    <property type="match status" value="1"/>
</dbReference>
<dbReference type="PRINTS" id="PR00081">
    <property type="entry name" value="GDHRDH"/>
</dbReference>
<dbReference type="Pfam" id="PF13561">
    <property type="entry name" value="adh_short_C2"/>
    <property type="match status" value="1"/>
</dbReference>
<dbReference type="InterPro" id="IPR036291">
    <property type="entry name" value="NAD(P)-bd_dom_sf"/>
</dbReference>
<gene>
    <name evidence="1" type="ORF">SRAA_0302</name>
</gene>
<dbReference type="GO" id="GO:0005737">
    <property type="term" value="C:cytoplasm"/>
    <property type="evidence" value="ECO:0007669"/>
    <property type="project" value="TreeGrafter"/>
</dbReference>
<proteinExistence type="predicted"/>
<keyword evidence="2" id="KW-1185">Reference proteome</keyword>
<dbReference type="GO" id="GO:0016491">
    <property type="term" value="F:oxidoreductase activity"/>
    <property type="evidence" value="ECO:0007669"/>
    <property type="project" value="TreeGrafter"/>
</dbReference>
<sequence length="238" mass="25199">MNHPPSMHSLPQPYRAVVCGASGAIGQAFVAALQRDARCAQVIGLSRQSQPALVLEDESSIERCAAHVAQAGPLHLLLIATGALSIDGRGPEKRLAALSPEGLRRAFEVNAIGPALLLKHLLPLLAKDQRAIVAVLSARVGSIEDNHKGGWWSYRASKAALNQLLQTSAIEATRLRPQAVFAALQPGTVRSPLSAAFAAPEHCIEPAEAATRLLRALDALPALSRAQFIDHQGAPIAW</sequence>
<dbReference type="SUPFAM" id="SSF51735">
    <property type="entry name" value="NAD(P)-binding Rossmann-fold domains"/>
    <property type="match status" value="1"/>
</dbReference>
<evidence type="ECO:0000313" key="1">
    <source>
        <dbReference type="EMBL" id="BAO80156.1"/>
    </source>
</evidence>
<accession>A0A060NFE6</accession>
<dbReference type="KEGG" id="cbaa:SRAA_0302"/>
<dbReference type="PANTHER" id="PTHR43544:SF12">
    <property type="entry name" value="NAD(P)-BINDING ROSSMANN-FOLD SUPERFAMILY PROTEIN"/>
    <property type="match status" value="1"/>
</dbReference>
<evidence type="ECO:0000313" key="2">
    <source>
        <dbReference type="Proteomes" id="UP000067461"/>
    </source>
</evidence>
<dbReference type="EMBL" id="AP014568">
    <property type="protein sequence ID" value="BAO80156.1"/>
    <property type="molecule type" value="Genomic_DNA"/>
</dbReference>
<protein>
    <submittedName>
        <fullName evidence="1">Dehydrogenase with different specificities related to short-chain alcohol dehydrogenase</fullName>
    </submittedName>
</protein>
<dbReference type="HOGENOM" id="CLU_010194_9_7_4"/>
<name>A0A060NFE6_9BURK</name>
<dbReference type="Gene3D" id="3.40.50.720">
    <property type="entry name" value="NAD(P)-binding Rossmann-like Domain"/>
    <property type="match status" value="1"/>
</dbReference>
<dbReference type="Proteomes" id="UP000067461">
    <property type="component" value="Chromosome"/>
</dbReference>
<dbReference type="STRING" id="1458425.SRAA_0302"/>
<dbReference type="InterPro" id="IPR002347">
    <property type="entry name" value="SDR_fam"/>
</dbReference>
<reference evidence="1 2" key="1">
    <citation type="journal article" date="2014" name="Nat. Commun.">
        <title>Physiological and genomic features of highly alkaliphilic hydrogen-utilizing Betaproteobacteria from a continental serpentinizing site.</title>
        <authorList>
            <person name="Suzuki S."/>
            <person name="Kuenen J.G."/>
            <person name="Schipper K."/>
            <person name="van der Velde S."/>
            <person name="Ishii S."/>
            <person name="Wu A."/>
            <person name="Sorokin D.Y."/>
            <person name="Tenney A."/>
            <person name="Meng X.Y."/>
            <person name="Morrill P.L."/>
            <person name="Kamagata Y."/>
            <person name="Muyzer G."/>
            <person name="Nealson K.H."/>
        </authorList>
    </citation>
    <scope>NUCLEOTIDE SEQUENCE [LARGE SCALE GENOMIC DNA]</scope>
    <source>
        <strain evidence="1 2">A1</strain>
    </source>
</reference>